<proteinExistence type="predicted"/>
<dbReference type="Proteomes" id="UP001164929">
    <property type="component" value="Chromosome 3"/>
</dbReference>
<name>A0AAD6R781_9ROSI</name>
<accession>A0AAD6R781</accession>
<evidence type="ECO:0000313" key="2">
    <source>
        <dbReference type="Proteomes" id="UP001164929"/>
    </source>
</evidence>
<dbReference type="EMBL" id="JAQIZT010000003">
    <property type="protein sequence ID" value="KAJ7003437.1"/>
    <property type="molecule type" value="Genomic_DNA"/>
</dbReference>
<dbReference type="AlphaFoldDB" id="A0AAD6R781"/>
<reference evidence="1" key="1">
    <citation type="journal article" date="2023" name="Mol. Ecol. Resour.">
        <title>Chromosome-level genome assembly of a triploid poplar Populus alba 'Berolinensis'.</title>
        <authorList>
            <person name="Chen S."/>
            <person name="Yu Y."/>
            <person name="Wang X."/>
            <person name="Wang S."/>
            <person name="Zhang T."/>
            <person name="Zhou Y."/>
            <person name="He R."/>
            <person name="Meng N."/>
            <person name="Wang Y."/>
            <person name="Liu W."/>
            <person name="Liu Z."/>
            <person name="Liu J."/>
            <person name="Guo Q."/>
            <person name="Huang H."/>
            <person name="Sederoff R.R."/>
            <person name="Wang G."/>
            <person name="Qu G."/>
            <person name="Chen S."/>
        </authorList>
    </citation>
    <scope>NUCLEOTIDE SEQUENCE</scope>
    <source>
        <strain evidence="1">SC-2020</strain>
    </source>
</reference>
<organism evidence="1 2">
    <name type="scientific">Populus alba x Populus x berolinensis</name>
    <dbReference type="NCBI Taxonomy" id="444605"/>
    <lineage>
        <taxon>Eukaryota</taxon>
        <taxon>Viridiplantae</taxon>
        <taxon>Streptophyta</taxon>
        <taxon>Embryophyta</taxon>
        <taxon>Tracheophyta</taxon>
        <taxon>Spermatophyta</taxon>
        <taxon>Magnoliopsida</taxon>
        <taxon>eudicotyledons</taxon>
        <taxon>Gunneridae</taxon>
        <taxon>Pentapetalae</taxon>
        <taxon>rosids</taxon>
        <taxon>fabids</taxon>
        <taxon>Malpighiales</taxon>
        <taxon>Salicaceae</taxon>
        <taxon>Saliceae</taxon>
        <taxon>Populus</taxon>
    </lineage>
</organism>
<sequence length="22" mass="2490">MARKRSSTAMMITRAIKPLLTL</sequence>
<keyword evidence="2" id="KW-1185">Reference proteome</keyword>
<comment type="caution">
    <text evidence="1">The sequence shown here is derived from an EMBL/GenBank/DDBJ whole genome shotgun (WGS) entry which is preliminary data.</text>
</comment>
<gene>
    <name evidence="1" type="ORF">NC653_008609</name>
</gene>
<evidence type="ECO:0000313" key="1">
    <source>
        <dbReference type="EMBL" id="KAJ7003437.1"/>
    </source>
</evidence>
<protein>
    <submittedName>
        <fullName evidence="1">Uncharacterized protein</fullName>
    </submittedName>
</protein>